<gene>
    <name evidence="2" type="ORF">CCAM_LOCUS28687</name>
</gene>
<feature type="compositionally biased region" description="Acidic residues" evidence="1">
    <location>
        <begin position="843"/>
        <end position="853"/>
    </location>
</feature>
<protein>
    <submittedName>
        <fullName evidence="2">Uncharacterized protein</fullName>
    </submittedName>
</protein>
<reference evidence="2 3" key="1">
    <citation type="submission" date="2018-04" db="EMBL/GenBank/DDBJ databases">
        <authorList>
            <person name="Vogel A."/>
        </authorList>
    </citation>
    <scope>NUCLEOTIDE SEQUENCE [LARGE SCALE GENOMIC DNA]</scope>
</reference>
<feature type="region of interest" description="Disordered" evidence="1">
    <location>
        <begin position="811"/>
        <end position="853"/>
    </location>
</feature>
<accession>A0A484MDD2</accession>
<dbReference type="EMBL" id="OOIL02003267">
    <property type="protein sequence ID" value="VFQ86911.1"/>
    <property type="molecule type" value="Genomic_DNA"/>
</dbReference>
<dbReference type="OrthoDB" id="1329247at2759"/>
<name>A0A484MDD2_9ASTE</name>
<sequence>MGKDKSRAATSGKSKSKSRAPTSSSEERLYYGDGTYLWFDSEEERAPLHQAGLWPFVSRARKEINPALIRAFYSNLRHEDNVLYSLVKSTPIKLTVEQLGRIAGLPFQGDDVSHYGGEDWVLNNEGLILDELGITELKCHASGRPTIHSANPEGRLVLYIVTRIIKPRKHGHTIMHGEDLKLIHAIMHSAPINWAKFVMINMTIAPSTEHDHLLPYPFLVMDILERFKARANLASIADSLNRLHLKVDGMGSYLERLDMAVQRQGYAMNSYFQGINYVPPPYHGTFLGQVYGDEDEADDSYAPSSSPDEDEFDDAIDVYIMGLERRSSDPRQREFHDHTSEKFFGYYGFSGWRSLDSNHRPPTQSHKIERFPDYKNNWNHRRKTQNRRWPFRSPHTKALVDSYVFSRSHMVTLGGKEQAIATISSRNHRFTFRTQNKVFELFHSYYNKNFCISECGYRRYDLWFDLDTLRWIMESLPRISINRAWALFSFGDNRTIELAAGSNRRGDFVKIQEKRKEGKRYILIPTDPKNDDLALFFKAVSSFVDKVTKAATSKPLEIAHATTPIAQIPVQPQNLPIAKTVEHQLLIPPQLATLGSVTPGLQFDQYHSGSAEFKGEIEVDDGVTKDTSSLECESLAATKEVAVLIPSLFPPLPCSTMSPFAPPFIPVTKNSFAALFCQGPGRENKVIEHQDPFSKIHDKSLVHSLNAVEDFIEDRDGPILYTHSDGEDTTFIDSKLKPLQIDFSRCSKQHLNLRKELRGTRTISPSQIVTRSKAKILEEGRKITPLLWEEDESQDSFEEEVINCFRLSCPNKKEESSKKANKPLTKSQKKKAKKRLKKSLATDIEDEEDDFQH</sequence>
<organism evidence="2 3">
    <name type="scientific">Cuscuta campestris</name>
    <dbReference type="NCBI Taxonomy" id="132261"/>
    <lineage>
        <taxon>Eukaryota</taxon>
        <taxon>Viridiplantae</taxon>
        <taxon>Streptophyta</taxon>
        <taxon>Embryophyta</taxon>
        <taxon>Tracheophyta</taxon>
        <taxon>Spermatophyta</taxon>
        <taxon>Magnoliopsida</taxon>
        <taxon>eudicotyledons</taxon>
        <taxon>Gunneridae</taxon>
        <taxon>Pentapetalae</taxon>
        <taxon>asterids</taxon>
        <taxon>lamiids</taxon>
        <taxon>Solanales</taxon>
        <taxon>Convolvulaceae</taxon>
        <taxon>Cuscuteae</taxon>
        <taxon>Cuscuta</taxon>
        <taxon>Cuscuta subgen. Grammica</taxon>
        <taxon>Cuscuta sect. Cleistogrammica</taxon>
    </lineage>
</organism>
<feature type="compositionally biased region" description="Basic residues" evidence="1">
    <location>
        <begin position="827"/>
        <end position="838"/>
    </location>
</feature>
<evidence type="ECO:0000313" key="2">
    <source>
        <dbReference type="EMBL" id="VFQ86911.1"/>
    </source>
</evidence>
<dbReference type="AlphaFoldDB" id="A0A484MDD2"/>
<evidence type="ECO:0000313" key="3">
    <source>
        <dbReference type="Proteomes" id="UP000595140"/>
    </source>
</evidence>
<dbReference type="Proteomes" id="UP000595140">
    <property type="component" value="Unassembled WGS sequence"/>
</dbReference>
<feature type="region of interest" description="Disordered" evidence="1">
    <location>
        <begin position="1"/>
        <end position="26"/>
    </location>
</feature>
<keyword evidence="3" id="KW-1185">Reference proteome</keyword>
<proteinExistence type="predicted"/>
<evidence type="ECO:0000256" key="1">
    <source>
        <dbReference type="SAM" id="MobiDB-lite"/>
    </source>
</evidence>